<dbReference type="KEGG" id="vg:60325211"/>
<keyword evidence="3" id="KW-1185">Reference proteome</keyword>
<dbReference type="RefSeq" id="YP_009953732.1">
    <property type="nucleotide sequence ID" value="NC_051625.1"/>
</dbReference>
<name>A0A482JFY2_9CAUD</name>
<sequence length="104" mass="11294">MKRALIAVAVGAATALLAAPTAGADDDTFYAQLAELWGLPHDDLLIRADSLAVGYGMCTDMRDGVPREMTARSWHMRFRDSSTMQLANQMAYLAQSELCPDTAE</sequence>
<feature type="domain" description="DUF732" evidence="1">
    <location>
        <begin position="25"/>
        <end position="101"/>
    </location>
</feature>
<dbReference type="Proteomes" id="UP000295207">
    <property type="component" value="Segment"/>
</dbReference>
<evidence type="ECO:0000313" key="2">
    <source>
        <dbReference type="EMBL" id="QBP31624.1"/>
    </source>
</evidence>
<dbReference type="GeneID" id="60325211"/>
<evidence type="ECO:0000259" key="1">
    <source>
        <dbReference type="Pfam" id="PF05305"/>
    </source>
</evidence>
<reference evidence="2 3" key="1">
    <citation type="submission" date="2019-02" db="EMBL/GenBank/DDBJ databases">
        <authorList>
            <person name="Johnson N."/>
            <person name="McClure M.G."/>
            <person name="Christensen M."/>
            <person name="Johnson M."/>
            <person name="Gaffney B.L."/>
            <person name="Staples A.K."/>
            <person name="King R.A."/>
            <person name="Rinehart C.A."/>
            <person name="Rowland N.S."/>
            <person name="Garlena R.A."/>
            <person name="Russell D.A."/>
            <person name="Pope W.H."/>
            <person name="Jacobs-Sera D."/>
            <person name="Hendrix R.W."/>
            <person name="Hatfull G.F."/>
        </authorList>
    </citation>
    <scope>NUCLEOTIDE SEQUENCE [LARGE SCALE GENOMIC DNA]</scope>
</reference>
<organism evidence="2 3">
    <name type="scientific">Mycobacterium Phage Niklas</name>
    <dbReference type="NCBI Taxonomy" id="2517936"/>
    <lineage>
        <taxon>Viruses</taxon>
        <taxon>Duplodnaviria</taxon>
        <taxon>Heunggongvirae</taxon>
        <taxon>Uroviricota</taxon>
        <taxon>Caudoviricetes</taxon>
        <taxon>Weiservirinae</taxon>
        <taxon>Anayavirus</taxon>
        <taxon>Anayavirus niklas</taxon>
    </lineage>
</organism>
<dbReference type="EMBL" id="MK494119">
    <property type="protein sequence ID" value="QBP31624.1"/>
    <property type="molecule type" value="Genomic_DNA"/>
</dbReference>
<accession>A0A482JFY2</accession>
<proteinExistence type="predicted"/>
<protein>
    <submittedName>
        <fullName evidence="2">Membrane protein</fullName>
    </submittedName>
</protein>
<gene>
    <name evidence="2" type="primary">42</name>
    <name evidence="2" type="ORF">SEA_NIKLAS_42</name>
</gene>
<dbReference type="Pfam" id="PF05305">
    <property type="entry name" value="DUF732"/>
    <property type="match status" value="1"/>
</dbReference>
<dbReference type="InterPro" id="IPR007969">
    <property type="entry name" value="DUF732"/>
</dbReference>
<evidence type="ECO:0000313" key="3">
    <source>
        <dbReference type="Proteomes" id="UP000295207"/>
    </source>
</evidence>